<feature type="binding site" evidence="17">
    <location>
        <position position="377"/>
    </location>
    <ligand>
        <name>(6S)-NADPHX</name>
        <dbReference type="ChEBI" id="CHEBI:64076"/>
    </ligand>
</feature>
<dbReference type="InterPro" id="IPR036652">
    <property type="entry name" value="YjeF_N_dom_sf"/>
</dbReference>
<evidence type="ECO:0000256" key="13">
    <source>
        <dbReference type="ARBA" id="ARBA00023268"/>
    </source>
</evidence>
<comment type="cofactor">
    <cofactor evidence="18 19">
        <name>K(+)</name>
        <dbReference type="ChEBI" id="CHEBI:29103"/>
    </cofactor>
    <text evidence="18 19">Binds 1 potassium ion per subunit.</text>
</comment>
<evidence type="ECO:0000256" key="6">
    <source>
        <dbReference type="ARBA" id="ARBA00022741"/>
    </source>
</evidence>
<dbReference type="PANTHER" id="PTHR12592:SF0">
    <property type="entry name" value="ATP-DEPENDENT (S)-NAD(P)H-HYDRATE DEHYDRATASE"/>
    <property type="match status" value="1"/>
</dbReference>
<feature type="domain" description="YjeF N-terminal" evidence="22">
    <location>
        <begin position="9"/>
        <end position="218"/>
    </location>
</feature>
<reference evidence="23 24" key="1">
    <citation type="submission" date="2016-11" db="EMBL/GenBank/DDBJ databases">
        <authorList>
            <person name="Jaros S."/>
            <person name="Januszkiewicz K."/>
            <person name="Wedrychowicz H."/>
        </authorList>
    </citation>
    <scope>NUCLEOTIDE SEQUENCE [LARGE SCALE GENOMIC DNA]</scope>
    <source>
        <strain evidence="23 24">CGMCC 1.12213</strain>
    </source>
</reference>
<feature type="domain" description="YjeF C-terminal" evidence="21">
    <location>
        <begin position="228"/>
        <end position="500"/>
    </location>
</feature>
<comment type="catalytic activity">
    <reaction evidence="16 17 19">
        <text>(6S)-NADPHX + ADP = AMP + phosphate + NADPH + H(+)</text>
        <dbReference type="Rhea" id="RHEA:32235"/>
        <dbReference type="ChEBI" id="CHEBI:15378"/>
        <dbReference type="ChEBI" id="CHEBI:43474"/>
        <dbReference type="ChEBI" id="CHEBI:57783"/>
        <dbReference type="ChEBI" id="CHEBI:64076"/>
        <dbReference type="ChEBI" id="CHEBI:456215"/>
        <dbReference type="ChEBI" id="CHEBI:456216"/>
        <dbReference type="EC" id="4.2.1.136"/>
    </reaction>
</comment>
<keyword evidence="10 17" id="KW-0520">NAD</keyword>
<evidence type="ECO:0000256" key="12">
    <source>
        <dbReference type="ARBA" id="ARBA00023239"/>
    </source>
</evidence>
<keyword evidence="23" id="KW-0808">Transferase</keyword>
<comment type="function">
    <text evidence="18">Catalyzes the epimerization of the S- and R-forms of NAD(P)HX, a damaged form of NAD(P)H that is a result of enzymatic or heat-dependent hydration. This is a prerequisite for the S-specific NAD(P)H-hydrate dehydratase to allow the repair of both epimers of NAD(P)HX.</text>
</comment>
<evidence type="ECO:0000256" key="10">
    <source>
        <dbReference type="ARBA" id="ARBA00023027"/>
    </source>
</evidence>
<comment type="function">
    <text evidence="17">Catalyzes the dehydration of the S-form of NAD(P)HX at the expense of ADP, which is converted to AMP. Together with NAD(P)HX epimerase, which catalyzes the epimerization of the S- and R-forms, the enzyme allows the repair of both epimers of NAD(P)HX, a damaged form of NAD(P)H that is a result of enzymatic or heat-dependent hydration.</text>
</comment>
<keyword evidence="13" id="KW-0511">Multifunctional enzyme</keyword>
<dbReference type="GO" id="GO:0016301">
    <property type="term" value="F:kinase activity"/>
    <property type="evidence" value="ECO:0007669"/>
    <property type="project" value="UniProtKB-KW"/>
</dbReference>
<feature type="binding site" evidence="17">
    <location>
        <position position="440"/>
    </location>
    <ligand>
        <name>AMP</name>
        <dbReference type="ChEBI" id="CHEBI:456215"/>
    </ligand>
</feature>
<comment type="similarity">
    <text evidence="17">Belongs to the NnrD/CARKD family.</text>
</comment>
<dbReference type="CDD" id="cd01171">
    <property type="entry name" value="YXKO-related"/>
    <property type="match status" value="1"/>
</dbReference>
<feature type="binding site" evidence="17">
    <location>
        <position position="324"/>
    </location>
    <ligand>
        <name>(6S)-NADPHX</name>
        <dbReference type="ChEBI" id="CHEBI:64076"/>
    </ligand>
</feature>
<dbReference type="InterPro" id="IPR017953">
    <property type="entry name" value="Carbohydrate_kinase_pred_CS"/>
</dbReference>
<keyword evidence="23" id="KW-0418">Kinase</keyword>
<dbReference type="InterPro" id="IPR030677">
    <property type="entry name" value="Nnr"/>
</dbReference>
<evidence type="ECO:0000313" key="24">
    <source>
        <dbReference type="Proteomes" id="UP000184396"/>
    </source>
</evidence>
<feature type="binding site" evidence="18">
    <location>
        <position position="163"/>
    </location>
    <ligand>
        <name>K(+)</name>
        <dbReference type="ChEBI" id="CHEBI:29103"/>
    </ligand>
</feature>
<evidence type="ECO:0000256" key="4">
    <source>
        <dbReference type="ARBA" id="ARBA00009524"/>
    </source>
</evidence>
<keyword evidence="8 17" id="KW-0521">NADP</keyword>
<comment type="similarity">
    <text evidence="3 19">In the N-terminal section; belongs to the NnrE/AIBP family.</text>
</comment>
<evidence type="ECO:0000256" key="14">
    <source>
        <dbReference type="ARBA" id="ARBA00025153"/>
    </source>
</evidence>
<organism evidence="23 24">
    <name type="scientific">Algibacter luteus</name>
    <dbReference type="NCBI Taxonomy" id="1178825"/>
    <lineage>
        <taxon>Bacteria</taxon>
        <taxon>Pseudomonadati</taxon>
        <taxon>Bacteroidota</taxon>
        <taxon>Flavobacteriia</taxon>
        <taxon>Flavobacteriales</taxon>
        <taxon>Flavobacteriaceae</taxon>
        <taxon>Algibacter</taxon>
    </lineage>
</organism>
<evidence type="ECO:0000259" key="22">
    <source>
        <dbReference type="PROSITE" id="PS51385"/>
    </source>
</evidence>
<evidence type="ECO:0000256" key="9">
    <source>
        <dbReference type="ARBA" id="ARBA00022958"/>
    </source>
</evidence>
<dbReference type="Pfam" id="PF01256">
    <property type="entry name" value="Carb_kinase"/>
    <property type="match status" value="1"/>
</dbReference>
<name>A0A1M6GY04_9FLAO</name>
<evidence type="ECO:0000256" key="18">
    <source>
        <dbReference type="HAMAP-Rule" id="MF_01966"/>
    </source>
</evidence>
<keyword evidence="12 17" id="KW-0456">Lyase</keyword>
<keyword evidence="5 18" id="KW-0479">Metal-binding</keyword>
<dbReference type="GO" id="GO:0052855">
    <property type="term" value="F:ADP-dependent NAD(P)H-hydrate dehydratase activity"/>
    <property type="evidence" value="ECO:0007669"/>
    <property type="project" value="UniProtKB-UniRule"/>
</dbReference>
<evidence type="ECO:0000256" key="1">
    <source>
        <dbReference type="ARBA" id="ARBA00000013"/>
    </source>
</evidence>
<feature type="binding site" evidence="17">
    <location>
        <position position="441"/>
    </location>
    <ligand>
        <name>(6S)-NADPHX</name>
        <dbReference type="ChEBI" id="CHEBI:64076"/>
    </ligand>
</feature>
<evidence type="ECO:0000256" key="17">
    <source>
        <dbReference type="HAMAP-Rule" id="MF_01965"/>
    </source>
</evidence>
<dbReference type="InterPro" id="IPR004443">
    <property type="entry name" value="YjeF_N_dom"/>
</dbReference>
<dbReference type="NCBIfam" id="TIGR00196">
    <property type="entry name" value="yjeF_cterm"/>
    <property type="match status" value="1"/>
</dbReference>
<feature type="binding site" evidence="18">
    <location>
        <position position="127"/>
    </location>
    <ligand>
        <name>K(+)</name>
        <dbReference type="ChEBI" id="CHEBI:29103"/>
    </ligand>
</feature>
<dbReference type="GO" id="GO:0046496">
    <property type="term" value="P:nicotinamide nucleotide metabolic process"/>
    <property type="evidence" value="ECO:0007669"/>
    <property type="project" value="UniProtKB-UniRule"/>
</dbReference>
<evidence type="ECO:0000256" key="19">
    <source>
        <dbReference type="PIRNR" id="PIRNR017184"/>
    </source>
</evidence>
<dbReference type="SUPFAM" id="SSF53613">
    <property type="entry name" value="Ribokinase-like"/>
    <property type="match status" value="1"/>
</dbReference>
<comment type="catalytic activity">
    <reaction evidence="1 18 19">
        <text>(6R)-NADHX = (6S)-NADHX</text>
        <dbReference type="Rhea" id="RHEA:32215"/>
        <dbReference type="ChEBI" id="CHEBI:64074"/>
        <dbReference type="ChEBI" id="CHEBI:64075"/>
        <dbReference type="EC" id="5.1.99.6"/>
    </reaction>
</comment>
<dbReference type="PROSITE" id="PS51383">
    <property type="entry name" value="YJEF_C_3"/>
    <property type="match status" value="1"/>
</dbReference>
<feature type="region of interest" description="Disordered" evidence="20">
    <location>
        <begin position="504"/>
        <end position="525"/>
    </location>
</feature>
<keyword evidence="6 17" id="KW-0547">Nucleotide-binding</keyword>
<dbReference type="Pfam" id="PF03853">
    <property type="entry name" value="YjeF_N"/>
    <property type="match status" value="1"/>
</dbReference>
<feature type="binding site" evidence="17">
    <location>
        <begin position="412"/>
        <end position="416"/>
    </location>
    <ligand>
        <name>AMP</name>
        <dbReference type="ChEBI" id="CHEBI:456215"/>
    </ligand>
</feature>
<evidence type="ECO:0000256" key="7">
    <source>
        <dbReference type="ARBA" id="ARBA00022840"/>
    </source>
</evidence>
<dbReference type="Proteomes" id="UP000184396">
    <property type="component" value="Unassembled WGS sequence"/>
</dbReference>
<evidence type="ECO:0000313" key="23">
    <source>
        <dbReference type="EMBL" id="SHJ14833.1"/>
    </source>
</evidence>
<proteinExistence type="inferred from homology"/>
<accession>A0A1M6GY04</accession>
<dbReference type="GO" id="GO:0046872">
    <property type="term" value="F:metal ion binding"/>
    <property type="evidence" value="ECO:0007669"/>
    <property type="project" value="UniProtKB-UniRule"/>
</dbReference>
<comment type="subunit">
    <text evidence="17">Homotetramer.</text>
</comment>
<comment type="caution">
    <text evidence="18">Lacks conserved residue(s) required for the propagation of feature annotation.</text>
</comment>
<dbReference type="Gene3D" id="3.40.1190.20">
    <property type="match status" value="1"/>
</dbReference>
<feature type="binding site" evidence="18">
    <location>
        <begin position="131"/>
        <end position="137"/>
    </location>
    <ligand>
        <name>(6S)-NADPHX</name>
        <dbReference type="ChEBI" id="CHEBI:64076"/>
    </ligand>
</feature>
<protein>
    <recommendedName>
        <fullName evidence="19">Bifunctional NAD(P)H-hydrate repair enzyme</fullName>
    </recommendedName>
    <alternativeName>
        <fullName evidence="19">Nicotinamide nucleotide repair protein</fullName>
    </alternativeName>
    <domain>
        <recommendedName>
            <fullName evidence="19">ADP-dependent (S)-NAD(P)H-hydrate dehydratase</fullName>
            <ecNumber evidence="19">4.2.1.136</ecNumber>
        </recommendedName>
        <alternativeName>
            <fullName evidence="19">ADP-dependent NAD(P)HX dehydratase</fullName>
        </alternativeName>
    </domain>
    <domain>
        <recommendedName>
            <fullName evidence="19">NAD(P)H-hydrate epimerase</fullName>
            <ecNumber evidence="19">5.1.99.6</ecNumber>
        </recommendedName>
    </domain>
</protein>
<dbReference type="eggNOG" id="COG0062">
    <property type="taxonomic scope" value="Bacteria"/>
</dbReference>
<evidence type="ECO:0000259" key="21">
    <source>
        <dbReference type="PROSITE" id="PS51383"/>
    </source>
</evidence>
<feature type="binding site" evidence="18">
    <location>
        <position position="160"/>
    </location>
    <ligand>
        <name>(6S)-NADPHX</name>
        <dbReference type="ChEBI" id="CHEBI:64076"/>
    </ligand>
</feature>
<comment type="function">
    <text evidence="14 19">Bifunctional enzyme that catalyzes the epimerization of the S- and R-forms of NAD(P)HX and the dehydration of the S-form of NAD(P)HX at the expense of ADP, which is converted to AMP. This allows the repair of both epimers of NAD(P)HX, a damaged form of NAD(P)H that is a result of enzymatic or heat-dependent hydration.</text>
</comment>
<gene>
    <name evidence="18" type="primary">nnrE</name>
    <name evidence="17" type="synonym">nnrD</name>
    <name evidence="23" type="ORF">SAMN05216261_2948</name>
</gene>
<evidence type="ECO:0000256" key="5">
    <source>
        <dbReference type="ARBA" id="ARBA00022723"/>
    </source>
</evidence>
<dbReference type="AlphaFoldDB" id="A0A1M6GY04"/>
<dbReference type="RefSeq" id="WP_019388557.1">
    <property type="nucleotide sequence ID" value="NZ_ALIH01000015.1"/>
</dbReference>
<dbReference type="GO" id="GO:0052856">
    <property type="term" value="F:NAD(P)HX epimerase activity"/>
    <property type="evidence" value="ECO:0007669"/>
    <property type="project" value="UniProtKB-UniRule"/>
</dbReference>
<dbReference type="NCBIfam" id="TIGR00197">
    <property type="entry name" value="yjeF_nterm"/>
    <property type="match status" value="1"/>
</dbReference>
<evidence type="ECO:0000256" key="3">
    <source>
        <dbReference type="ARBA" id="ARBA00006001"/>
    </source>
</evidence>
<evidence type="ECO:0000256" key="15">
    <source>
        <dbReference type="ARBA" id="ARBA00048238"/>
    </source>
</evidence>
<sequence>MKLFSKEQIYEGDKLTAERQNITSTDLMERAGTQIFNWMHMRMQGAQVPIHVFCGIGNNGGDGLVLSRHLITHGYNVNTYIINCSDKRSKDFLINYDRIKNVTKKWPVLLNCAQDFPEIAPEDIIVDAVFGIGLNRPIDLWVKQLFIHFRKSKAFTLAIDIPSGLYPDQPVKDEDAVVWAGFTLSFASPKLVFFLPETAKFTVQWEVLDIGLDPEFLYTTETHVELIGKNEVLPNYVPREKYSHKGQFGHALIIGGSYGKIGAVTLASRATLTAGAGLVTAYMPKCGYHAIQASFPEAMVITDVDEEIISSISFDIDPTVIGFGIGAGTDTKTAKTFEAFLKTNKAPLVIDADGLNMLSKKKTLLKLLPKMTVLTPHPKELERLIGKWKDDFDKLDKVKAFTKKHQVIVVIKGANTITVFEDKSYINTTGNPGLSTAGSGDVLTGIIVGLISQGYSPLVATIIGVYLHGRSADIAVEDFGYQSLIASHVIEYLGEAFIDLFKQPEQPPQQEASQEEGEAQEQNQT</sequence>
<dbReference type="HAMAP" id="MF_01965">
    <property type="entry name" value="NADHX_dehydratase"/>
    <property type="match status" value="1"/>
</dbReference>
<evidence type="ECO:0000256" key="16">
    <source>
        <dbReference type="ARBA" id="ARBA00049209"/>
    </source>
</evidence>
<dbReference type="EC" id="5.1.99.6" evidence="19"/>
<dbReference type="STRING" id="1178825.SAMN05216261_2948"/>
<dbReference type="GO" id="GO:0110051">
    <property type="term" value="P:metabolite repair"/>
    <property type="evidence" value="ECO:0007669"/>
    <property type="project" value="TreeGrafter"/>
</dbReference>
<feature type="binding site" evidence="17">
    <location>
        <position position="263"/>
    </location>
    <ligand>
        <name>(6S)-NADPHX</name>
        <dbReference type="ChEBI" id="CHEBI:64076"/>
    </ligand>
</feature>
<feature type="binding site" evidence="18">
    <location>
        <begin position="58"/>
        <end position="62"/>
    </location>
    <ligand>
        <name>(6S)-NADPHX</name>
        <dbReference type="ChEBI" id="CHEBI:64076"/>
    </ligand>
</feature>
<dbReference type="EC" id="4.2.1.136" evidence="19"/>
<dbReference type="SUPFAM" id="SSF64153">
    <property type="entry name" value="YjeF N-terminal domain-like"/>
    <property type="match status" value="1"/>
</dbReference>
<dbReference type="PROSITE" id="PS51385">
    <property type="entry name" value="YJEF_N"/>
    <property type="match status" value="1"/>
</dbReference>
<dbReference type="OrthoDB" id="9806925at2"/>
<comment type="catalytic activity">
    <reaction evidence="15 17 19">
        <text>(6S)-NADHX + ADP = AMP + phosphate + NADH + H(+)</text>
        <dbReference type="Rhea" id="RHEA:32223"/>
        <dbReference type="ChEBI" id="CHEBI:15378"/>
        <dbReference type="ChEBI" id="CHEBI:43474"/>
        <dbReference type="ChEBI" id="CHEBI:57945"/>
        <dbReference type="ChEBI" id="CHEBI:64074"/>
        <dbReference type="ChEBI" id="CHEBI:456215"/>
        <dbReference type="ChEBI" id="CHEBI:456216"/>
        <dbReference type="EC" id="4.2.1.136"/>
    </reaction>
</comment>
<evidence type="ECO:0000256" key="11">
    <source>
        <dbReference type="ARBA" id="ARBA00023235"/>
    </source>
</evidence>
<dbReference type="EMBL" id="FQYK01000010">
    <property type="protein sequence ID" value="SHJ14833.1"/>
    <property type="molecule type" value="Genomic_DNA"/>
</dbReference>
<dbReference type="Gene3D" id="3.40.50.10260">
    <property type="entry name" value="YjeF N-terminal domain"/>
    <property type="match status" value="1"/>
</dbReference>
<dbReference type="InterPro" id="IPR000631">
    <property type="entry name" value="CARKD"/>
</dbReference>
<feature type="binding site" evidence="18">
    <location>
        <position position="59"/>
    </location>
    <ligand>
        <name>K(+)</name>
        <dbReference type="ChEBI" id="CHEBI:29103"/>
    </ligand>
</feature>
<comment type="similarity">
    <text evidence="4 19">In the C-terminal section; belongs to the NnrD/CARKD family.</text>
</comment>
<dbReference type="HAMAP" id="MF_01966">
    <property type="entry name" value="NADHX_epimerase"/>
    <property type="match status" value="1"/>
</dbReference>
<dbReference type="PIRSF" id="PIRSF017184">
    <property type="entry name" value="Nnr"/>
    <property type="match status" value="1"/>
</dbReference>
<dbReference type="eggNOG" id="COG0063">
    <property type="taxonomic scope" value="Bacteria"/>
</dbReference>
<dbReference type="PANTHER" id="PTHR12592">
    <property type="entry name" value="ATP-DEPENDENT (S)-NAD(P)H-HYDRATE DEHYDRATASE FAMILY MEMBER"/>
    <property type="match status" value="1"/>
</dbReference>
<evidence type="ECO:0000256" key="2">
    <source>
        <dbReference type="ARBA" id="ARBA00000909"/>
    </source>
</evidence>
<comment type="similarity">
    <text evidence="18">Belongs to the NnrE/AIBP family.</text>
</comment>
<evidence type="ECO:0000256" key="8">
    <source>
        <dbReference type="ARBA" id="ARBA00022857"/>
    </source>
</evidence>
<keyword evidence="9 18" id="KW-0630">Potassium</keyword>
<keyword evidence="7 17" id="KW-0067">ATP-binding</keyword>
<evidence type="ECO:0000256" key="20">
    <source>
        <dbReference type="SAM" id="MobiDB-lite"/>
    </source>
</evidence>
<dbReference type="PROSITE" id="PS01050">
    <property type="entry name" value="YJEF_C_2"/>
    <property type="match status" value="1"/>
</dbReference>
<comment type="cofactor">
    <cofactor evidence="17">
        <name>Mg(2+)</name>
        <dbReference type="ChEBI" id="CHEBI:18420"/>
    </cofactor>
</comment>
<dbReference type="InterPro" id="IPR029056">
    <property type="entry name" value="Ribokinase-like"/>
</dbReference>
<keyword evidence="24" id="KW-1185">Reference proteome</keyword>
<dbReference type="GO" id="GO:0005524">
    <property type="term" value="F:ATP binding"/>
    <property type="evidence" value="ECO:0007669"/>
    <property type="project" value="UniProtKB-UniRule"/>
</dbReference>
<keyword evidence="11 18" id="KW-0413">Isomerase</keyword>
<comment type="catalytic activity">
    <reaction evidence="2 18 19">
        <text>(6R)-NADPHX = (6S)-NADPHX</text>
        <dbReference type="Rhea" id="RHEA:32227"/>
        <dbReference type="ChEBI" id="CHEBI:64076"/>
        <dbReference type="ChEBI" id="CHEBI:64077"/>
        <dbReference type="EC" id="5.1.99.6"/>
    </reaction>
</comment>